<proteinExistence type="inferred from homology"/>
<dbReference type="NCBIfam" id="NF006826">
    <property type="entry name" value="PRK09347.1-3"/>
    <property type="match status" value="1"/>
</dbReference>
<dbReference type="NCBIfam" id="TIGR00063">
    <property type="entry name" value="folE"/>
    <property type="match status" value="1"/>
</dbReference>
<dbReference type="Gene3D" id="1.10.286.10">
    <property type="match status" value="1"/>
</dbReference>
<evidence type="ECO:0000256" key="3">
    <source>
        <dbReference type="ARBA" id="ARBA00008085"/>
    </source>
</evidence>
<dbReference type="NCBIfam" id="NF006825">
    <property type="entry name" value="PRK09347.1-2"/>
    <property type="match status" value="1"/>
</dbReference>
<dbReference type="Pfam" id="PF01227">
    <property type="entry name" value="GTP_cyclohydroI"/>
    <property type="match status" value="1"/>
</dbReference>
<keyword evidence="7 8" id="KW-0342">GTP-binding</keyword>
<gene>
    <name evidence="8 10" type="primary">folE</name>
    <name evidence="10" type="ORF">HL667_18370</name>
</gene>
<dbReference type="InterPro" id="IPR018234">
    <property type="entry name" value="GTP_CycHdrlase_I_CS"/>
</dbReference>
<dbReference type="PANTHER" id="PTHR11109:SF7">
    <property type="entry name" value="GTP CYCLOHYDROLASE 1"/>
    <property type="match status" value="1"/>
</dbReference>
<keyword evidence="8" id="KW-0547">Nucleotide-binding</keyword>
<evidence type="ECO:0000313" key="11">
    <source>
        <dbReference type="Proteomes" id="UP000886476"/>
    </source>
</evidence>
<evidence type="ECO:0000256" key="6">
    <source>
        <dbReference type="ARBA" id="ARBA00022801"/>
    </source>
</evidence>
<keyword evidence="8" id="KW-0479">Metal-binding</keyword>
<dbReference type="RefSeq" id="WP_172112062.1">
    <property type="nucleotide sequence ID" value="NZ_JABFDM010000002.1"/>
</dbReference>
<dbReference type="InterPro" id="IPR043134">
    <property type="entry name" value="GTP-CH-I_N"/>
</dbReference>
<comment type="subunit">
    <text evidence="4">Toroid-shaped homodecamer, composed of two pentamers of five dimers.</text>
</comment>
<feature type="binding site" evidence="8">
    <location>
        <position position="93"/>
    </location>
    <ligand>
        <name>Zn(2+)</name>
        <dbReference type="ChEBI" id="CHEBI:29105"/>
    </ligand>
</feature>
<feature type="binding site" evidence="8">
    <location>
        <position position="96"/>
    </location>
    <ligand>
        <name>Zn(2+)</name>
        <dbReference type="ChEBI" id="CHEBI:29105"/>
    </ligand>
</feature>
<name>A0ABX2CGX8_9BRAD</name>
<comment type="caution">
    <text evidence="10">The sequence shown here is derived from an EMBL/GenBank/DDBJ whole genome shotgun (WGS) entry which is preliminary data.</text>
</comment>
<comment type="similarity">
    <text evidence="3 8">Belongs to the GTP cyclohydrolase I family.</text>
</comment>
<evidence type="ECO:0000259" key="9">
    <source>
        <dbReference type="Pfam" id="PF01227"/>
    </source>
</evidence>
<comment type="pathway">
    <text evidence="2 8">Cofactor biosynthesis; 7,8-dihydroneopterin triphosphate biosynthesis; 7,8-dihydroneopterin triphosphate from GTP: step 1/1.</text>
</comment>
<accession>A0ABX2CGX8</accession>
<dbReference type="PANTHER" id="PTHR11109">
    <property type="entry name" value="GTP CYCLOHYDROLASE I"/>
    <property type="match status" value="1"/>
</dbReference>
<dbReference type="InterPro" id="IPR043133">
    <property type="entry name" value="GTP-CH-I_C/QueF"/>
</dbReference>
<dbReference type="GO" id="GO:0003934">
    <property type="term" value="F:GTP cyclohydrolase I activity"/>
    <property type="evidence" value="ECO:0007669"/>
    <property type="project" value="UniProtKB-EC"/>
</dbReference>
<dbReference type="EC" id="3.5.4.16" evidence="8"/>
<dbReference type="SUPFAM" id="SSF55620">
    <property type="entry name" value="Tetrahydrobiopterin biosynthesis enzymes-like"/>
    <property type="match status" value="1"/>
</dbReference>
<keyword evidence="6 8" id="KW-0378">Hydrolase</keyword>
<reference evidence="10" key="1">
    <citation type="submission" date="2020-05" db="EMBL/GenBank/DDBJ databases">
        <title>Nod-independent and nitrogen-fixing Bradyrhizobium aeschynomene sp. nov. isolated from nodules of Aeschynomene indica.</title>
        <authorList>
            <person name="Zhang Z."/>
        </authorList>
    </citation>
    <scope>NUCLEOTIDE SEQUENCE</scope>
    <source>
        <strain evidence="10">83012</strain>
    </source>
</reference>
<keyword evidence="11" id="KW-1185">Reference proteome</keyword>
<comment type="subunit">
    <text evidence="8">Homopolymer.</text>
</comment>
<dbReference type="EMBL" id="JABFDN010000005">
    <property type="protein sequence ID" value="NPU66975.1"/>
    <property type="molecule type" value="Genomic_DNA"/>
</dbReference>
<dbReference type="PROSITE" id="PS00860">
    <property type="entry name" value="GTP_CYCLOHYDROL_1_2"/>
    <property type="match status" value="1"/>
</dbReference>
<evidence type="ECO:0000256" key="7">
    <source>
        <dbReference type="ARBA" id="ARBA00023134"/>
    </source>
</evidence>
<evidence type="ECO:0000256" key="2">
    <source>
        <dbReference type="ARBA" id="ARBA00005080"/>
    </source>
</evidence>
<dbReference type="InterPro" id="IPR001474">
    <property type="entry name" value="GTP_CycHdrlase_I"/>
</dbReference>
<keyword evidence="8" id="KW-0862">Zinc</keyword>
<evidence type="ECO:0000313" key="10">
    <source>
        <dbReference type="EMBL" id="NPU66975.1"/>
    </source>
</evidence>
<sequence length="206" mass="23163">MRNTAKKLPFACDPVPVTQDDVEDAIRTILTWIGEDPSREGLSETPARVARAYKSYFAGYDQNPEDYLRKTFEETAGYDEMVLLRNIPFQSHCEHHMAPIIGRAWVGYVPQSRVVGISKLARVVEAFASRLQIQERMTAEIANIIDEVLQPQGVAVVIKAAHHCISSRGVKKHGVDLTTSRMLGCFRTDPMSRQEFLAMVNSDLKD</sequence>
<dbReference type="PROSITE" id="PS00859">
    <property type="entry name" value="GTP_CYCLOHYDROL_1_1"/>
    <property type="match status" value="1"/>
</dbReference>
<feature type="binding site" evidence="8">
    <location>
        <position position="164"/>
    </location>
    <ligand>
        <name>Zn(2+)</name>
        <dbReference type="ChEBI" id="CHEBI:29105"/>
    </ligand>
</feature>
<evidence type="ECO:0000256" key="1">
    <source>
        <dbReference type="ARBA" id="ARBA00001052"/>
    </source>
</evidence>
<dbReference type="HAMAP" id="MF_00223">
    <property type="entry name" value="FolE"/>
    <property type="match status" value="1"/>
</dbReference>
<comment type="catalytic activity">
    <reaction evidence="1 8">
        <text>GTP + H2O = 7,8-dihydroneopterin 3'-triphosphate + formate + H(+)</text>
        <dbReference type="Rhea" id="RHEA:17473"/>
        <dbReference type="ChEBI" id="CHEBI:15377"/>
        <dbReference type="ChEBI" id="CHEBI:15378"/>
        <dbReference type="ChEBI" id="CHEBI:15740"/>
        <dbReference type="ChEBI" id="CHEBI:37565"/>
        <dbReference type="ChEBI" id="CHEBI:58462"/>
        <dbReference type="EC" id="3.5.4.16"/>
    </reaction>
</comment>
<dbReference type="Gene3D" id="3.30.1130.10">
    <property type="match status" value="1"/>
</dbReference>
<dbReference type="Proteomes" id="UP000886476">
    <property type="component" value="Unassembled WGS sequence"/>
</dbReference>
<protein>
    <recommendedName>
        <fullName evidence="8">GTP cyclohydrolase 1</fullName>
        <ecNumber evidence="8">3.5.4.16</ecNumber>
    </recommendedName>
    <alternativeName>
        <fullName evidence="8">GTP cyclohydrolase I</fullName>
        <shortName evidence="8">GTP-CH-I</shortName>
    </alternativeName>
</protein>
<organism evidence="10 11">
    <name type="scientific">Bradyrhizobium aeschynomenes</name>
    <dbReference type="NCBI Taxonomy" id="2734909"/>
    <lineage>
        <taxon>Bacteria</taxon>
        <taxon>Pseudomonadati</taxon>
        <taxon>Pseudomonadota</taxon>
        <taxon>Alphaproteobacteria</taxon>
        <taxon>Hyphomicrobiales</taxon>
        <taxon>Nitrobacteraceae</taxon>
        <taxon>Bradyrhizobium</taxon>
    </lineage>
</organism>
<feature type="domain" description="GTP cyclohydrolase I" evidence="9">
    <location>
        <begin position="23"/>
        <end position="200"/>
    </location>
</feature>
<dbReference type="InterPro" id="IPR020602">
    <property type="entry name" value="GTP_CycHdrlase_I_dom"/>
</dbReference>
<evidence type="ECO:0000256" key="4">
    <source>
        <dbReference type="ARBA" id="ARBA00011857"/>
    </source>
</evidence>
<evidence type="ECO:0000256" key="8">
    <source>
        <dbReference type="HAMAP-Rule" id="MF_00223"/>
    </source>
</evidence>
<evidence type="ECO:0000256" key="5">
    <source>
        <dbReference type="ARBA" id="ARBA00022563"/>
    </source>
</evidence>
<keyword evidence="5 8" id="KW-0554">One-carbon metabolism</keyword>